<dbReference type="NCBIfam" id="NF002140">
    <property type="entry name" value="PRK00977.1-4"/>
    <property type="match status" value="1"/>
</dbReference>
<dbReference type="EMBL" id="CP002101">
    <property type="protein sequence ID" value="AEH61636.1"/>
    <property type="molecule type" value="Genomic_DNA"/>
</dbReference>
<evidence type="ECO:0000313" key="6">
    <source>
        <dbReference type="Proteomes" id="UP000006622"/>
    </source>
</evidence>
<dbReference type="InterPro" id="IPR037004">
    <property type="entry name" value="Exonuc_VII_ssu_sf"/>
</dbReference>
<dbReference type="PANTHER" id="PTHR34137">
    <property type="entry name" value="EXODEOXYRIBONUCLEASE 7 SMALL SUBUNIT"/>
    <property type="match status" value="1"/>
</dbReference>
<gene>
    <name evidence="5" type="ordered locus">Mzhil_1801</name>
</gene>
<keyword evidence="4" id="KW-0175">Coiled coil</keyword>
<reference evidence="5" key="1">
    <citation type="submission" date="2010-07" db="EMBL/GenBank/DDBJ databases">
        <title>The complete genome of Methanosalsum zhilinae DSM 4017.</title>
        <authorList>
            <consortium name="US DOE Joint Genome Institute (JGI-PGF)"/>
            <person name="Lucas S."/>
            <person name="Copeland A."/>
            <person name="Lapidus A."/>
            <person name="Glavina del Rio T."/>
            <person name="Dalin E."/>
            <person name="Tice H."/>
            <person name="Bruce D."/>
            <person name="Goodwin L."/>
            <person name="Pitluck S."/>
            <person name="Kyrpides N."/>
            <person name="Mavromatis K."/>
            <person name="Ovchinnikova G."/>
            <person name="Daligault H."/>
            <person name="Detter J.C."/>
            <person name="Han C."/>
            <person name="Tapia R."/>
            <person name="Larimer F."/>
            <person name="Land M."/>
            <person name="Hauser L."/>
            <person name="Markowitz V."/>
            <person name="Cheng J.-F."/>
            <person name="Hugenholtz P."/>
            <person name="Woyke T."/>
            <person name="Wu D."/>
            <person name="Spring S."/>
            <person name="Schueler E."/>
            <person name="Brambilla E."/>
            <person name="Klenk H.-P."/>
            <person name="Eisen J.A."/>
        </authorList>
    </citation>
    <scope>NUCLEOTIDE SEQUENCE</scope>
    <source>
        <strain evidence="5">DSM 4017</strain>
    </source>
</reference>
<dbReference type="GO" id="GO:0006308">
    <property type="term" value="P:DNA catabolic process"/>
    <property type="evidence" value="ECO:0007669"/>
    <property type="project" value="InterPro"/>
</dbReference>
<dbReference type="NCBIfam" id="TIGR01280">
    <property type="entry name" value="xseB"/>
    <property type="match status" value="1"/>
</dbReference>
<name>F7XQN7_METZD</name>
<dbReference type="STRING" id="679901.Mzhil_1801"/>
<dbReference type="Pfam" id="PF02609">
    <property type="entry name" value="Exonuc_VII_S"/>
    <property type="match status" value="1"/>
</dbReference>
<dbReference type="GO" id="GO:0009318">
    <property type="term" value="C:exodeoxyribonuclease VII complex"/>
    <property type="evidence" value="ECO:0007669"/>
    <property type="project" value="InterPro"/>
</dbReference>
<organism evidence="5 6">
    <name type="scientific">Methanosalsum zhilinae (strain DSM 4017 / NBRC 107636 / OCM 62 / WeN5)</name>
    <name type="common">Methanohalophilus zhilinae</name>
    <dbReference type="NCBI Taxonomy" id="679901"/>
    <lineage>
        <taxon>Archaea</taxon>
        <taxon>Methanobacteriati</taxon>
        <taxon>Methanobacteriota</taxon>
        <taxon>Stenosarchaea group</taxon>
        <taxon>Methanomicrobia</taxon>
        <taxon>Methanosarcinales</taxon>
        <taxon>Methanosarcinaceae</taxon>
        <taxon>Methanosalsum</taxon>
    </lineage>
</organism>
<keyword evidence="1" id="KW-0963">Cytoplasm</keyword>
<evidence type="ECO:0000256" key="2">
    <source>
        <dbReference type="ARBA" id="ARBA00022722"/>
    </source>
</evidence>
<dbReference type="KEGG" id="mzh:Mzhil_1801"/>
<dbReference type="OrthoDB" id="142216at2157"/>
<dbReference type="SUPFAM" id="SSF116842">
    <property type="entry name" value="XseB-like"/>
    <property type="match status" value="1"/>
</dbReference>
<keyword evidence="2" id="KW-0540">Nuclease</keyword>
<evidence type="ECO:0000256" key="3">
    <source>
        <dbReference type="ARBA" id="ARBA00022801"/>
    </source>
</evidence>
<dbReference type="PANTHER" id="PTHR34137:SF1">
    <property type="entry name" value="EXODEOXYRIBONUCLEASE 7 SMALL SUBUNIT"/>
    <property type="match status" value="1"/>
</dbReference>
<evidence type="ECO:0000256" key="1">
    <source>
        <dbReference type="ARBA" id="ARBA00022490"/>
    </source>
</evidence>
<dbReference type="PIRSF" id="PIRSF006488">
    <property type="entry name" value="Exonuc_VII_S"/>
    <property type="match status" value="1"/>
</dbReference>
<dbReference type="HOGENOM" id="CLU_145918_3_1_2"/>
<sequence>MKSNKEEKNIDAEEVEMTFEEAMEKLELLVEQLECGRMSLDESLDTFEQGMKLASRCRKRLDNAERRIEQLINEGGKIKSEPFNSKEDKE</sequence>
<evidence type="ECO:0000313" key="5">
    <source>
        <dbReference type="EMBL" id="AEH61636.1"/>
    </source>
</evidence>
<keyword evidence="6" id="KW-1185">Reference proteome</keyword>
<proteinExistence type="inferred from homology"/>
<protein>
    <submittedName>
        <fullName evidence="5">Exodeoxyribonuclease VII, small subunit</fullName>
    </submittedName>
</protein>
<feature type="coiled-coil region" evidence="4">
    <location>
        <begin position="5"/>
        <end position="81"/>
    </location>
</feature>
<evidence type="ECO:0000256" key="4">
    <source>
        <dbReference type="SAM" id="Coils"/>
    </source>
</evidence>
<dbReference type="Gene3D" id="1.10.287.1040">
    <property type="entry name" value="Exonuclease VII, small subunit"/>
    <property type="match status" value="1"/>
</dbReference>
<dbReference type="GO" id="GO:0008855">
    <property type="term" value="F:exodeoxyribonuclease VII activity"/>
    <property type="evidence" value="ECO:0007669"/>
    <property type="project" value="InterPro"/>
</dbReference>
<dbReference type="InterPro" id="IPR003761">
    <property type="entry name" value="Exonuc_VII_S"/>
</dbReference>
<keyword evidence="3" id="KW-0378">Hydrolase</keyword>
<accession>F7XQN7</accession>
<dbReference type="Proteomes" id="UP000006622">
    <property type="component" value="Chromosome"/>
</dbReference>
<dbReference type="HAMAP" id="MF_00337">
    <property type="entry name" value="Exonuc_7_S"/>
    <property type="match status" value="1"/>
</dbReference>
<dbReference type="NCBIfam" id="NF002139">
    <property type="entry name" value="PRK00977.1-3"/>
    <property type="match status" value="1"/>
</dbReference>
<dbReference type="GO" id="GO:0005829">
    <property type="term" value="C:cytosol"/>
    <property type="evidence" value="ECO:0007669"/>
    <property type="project" value="TreeGrafter"/>
</dbReference>
<dbReference type="GeneID" id="10823444"/>
<dbReference type="AlphaFoldDB" id="F7XQN7"/>
<dbReference type="RefSeq" id="WP_013899072.1">
    <property type="nucleotide sequence ID" value="NC_015676.1"/>
</dbReference>